<dbReference type="EMBL" id="MU853239">
    <property type="protein sequence ID" value="KAK4120332.1"/>
    <property type="molecule type" value="Genomic_DNA"/>
</dbReference>
<sequence length="102" mass="10816">MVKFSSIAVALAATITGAQAAFKRPCVSPYDVCGWTLLNSDFGYDPASLQEATSAAGQDPTNGTIVYDSIYNCREGGVIVWNHHCDKGCDGAIWVPNANCRA</sequence>
<evidence type="ECO:0000256" key="1">
    <source>
        <dbReference type="SAM" id="SignalP"/>
    </source>
</evidence>
<feature type="signal peptide" evidence="1">
    <location>
        <begin position="1"/>
        <end position="20"/>
    </location>
</feature>
<accession>A0AAN6TTA3</accession>
<dbReference type="RefSeq" id="XP_062644103.1">
    <property type="nucleotide sequence ID" value="XM_062793655.1"/>
</dbReference>
<protein>
    <submittedName>
        <fullName evidence="2">Uncharacterized protein</fullName>
    </submittedName>
</protein>
<keyword evidence="3" id="KW-1185">Reference proteome</keyword>
<name>A0AAN6TTA3_9PEZI</name>
<reference evidence="2" key="1">
    <citation type="journal article" date="2023" name="Mol. Phylogenet. Evol.">
        <title>Genome-scale phylogeny and comparative genomics of the fungal order Sordariales.</title>
        <authorList>
            <person name="Hensen N."/>
            <person name="Bonometti L."/>
            <person name="Westerberg I."/>
            <person name="Brannstrom I.O."/>
            <person name="Guillou S."/>
            <person name="Cros-Aarteil S."/>
            <person name="Calhoun S."/>
            <person name="Haridas S."/>
            <person name="Kuo A."/>
            <person name="Mondo S."/>
            <person name="Pangilinan J."/>
            <person name="Riley R."/>
            <person name="LaButti K."/>
            <person name="Andreopoulos B."/>
            <person name="Lipzen A."/>
            <person name="Chen C."/>
            <person name="Yan M."/>
            <person name="Daum C."/>
            <person name="Ng V."/>
            <person name="Clum A."/>
            <person name="Steindorff A."/>
            <person name="Ohm R.A."/>
            <person name="Martin F."/>
            <person name="Silar P."/>
            <person name="Natvig D.O."/>
            <person name="Lalanne C."/>
            <person name="Gautier V."/>
            <person name="Ament-Velasquez S.L."/>
            <person name="Kruys A."/>
            <person name="Hutchinson M.I."/>
            <person name="Powell A.J."/>
            <person name="Barry K."/>
            <person name="Miller A.N."/>
            <person name="Grigoriev I.V."/>
            <person name="Debuchy R."/>
            <person name="Gladieux P."/>
            <person name="Hiltunen Thoren M."/>
            <person name="Johannesson H."/>
        </authorList>
    </citation>
    <scope>NUCLEOTIDE SEQUENCE</scope>
    <source>
        <strain evidence="2">CBS 731.68</strain>
    </source>
</reference>
<dbReference type="AlphaFoldDB" id="A0AAN6TTA3"/>
<dbReference type="Proteomes" id="UP001302602">
    <property type="component" value="Unassembled WGS sequence"/>
</dbReference>
<feature type="chain" id="PRO_5042876951" evidence="1">
    <location>
        <begin position="21"/>
        <end position="102"/>
    </location>
</feature>
<dbReference type="GeneID" id="87830424"/>
<organism evidence="2 3">
    <name type="scientific">Parathielavia appendiculata</name>
    <dbReference type="NCBI Taxonomy" id="2587402"/>
    <lineage>
        <taxon>Eukaryota</taxon>
        <taxon>Fungi</taxon>
        <taxon>Dikarya</taxon>
        <taxon>Ascomycota</taxon>
        <taxon>Pezizomycotina</taxon>
        <taxon>Sordariomycetes</taxon>
        <taxon>Sordariomycetidae</taxon>
        <taxon>Sordariales</taxon>
        <taxon>Chaetomiaceae</taxon>
        <taxon>Parathielavia</taxon>
    </lineage>
</organism>
<gene>
    <name evidence="2" type="ORF">N657DRAFT_649101</name>
</gene>
<comment type="caution">
    <text evidence="2">The sequence shown here is derived from an EMBL/GenBank/DDBJ whole genome shotgun (WGS) entry which is preliminary data.</text>
</comment>
<keyword evidence="1" id="KW-0732">Signal</keyword>
<proteinExistence type="predicted"/>
<reference evidence="2" key="2">
    <citation type="submission" date="2023-05" db="EMBL/GenBank/DDBJ databases">
        <authorList>
            <consortium name="Lawrence Berkeley National Laboratory"/>
            <person name="Steindorff A."/>
            <person name="Hensen N."/>
            <person name="Bonometti L."/>
            <person name="Westerberg I."/>
            <person name="Brannstrom I.O."/>
            <person name="Guillou S."/>
            <person name="Cros-Aarteil S."/>
            <person name="Calhoun S."/>
            <person name="Haridas S."/>
            <person name="Kuo A."/>
            <person name="Mondo S."/>
            <person name="Pangilinan J."/>
            <person name="Riley R."/>
            <person name="Labutti K."/>
            <person name="Andreopoulos B."/>
            <person name="Lipzen A."/>
            <person name="Chen C."/>
            <person name="Yanf M."/>
            <person name="Daum C."/>
            <person name="Ng V."/>
            <person name="Clum A."/>
            <person name="Ohm R."/>
            <person name="Martin F."/>
            <person name="Silar P."/>
            <person name="Natvig D."/>
            <person name="Lalanne C."/>
            <person name="Gautier V."/>
            <person name="Ament-Velasquez S.L."/>
            <person name="Kruys A."/>
            <person name="Hutchinson M.I."/>
            <person name="Powell A.J."/>
            <person name="Barry K."/>
            <person name="Miller A.N."/>
            <person name="Grigoriev I.V."/>
            <person name="Debuchy R."/>
            <person name="Gladieux P."/>
            <person name="Thoren M.H."/>
            <person name="Johannesson H."/>
        </authorList>
    </citation>
    <scope>NUCLEOTIDE SEQUENCE</scope>
    <source>
        <strain evidence="2">CBS 731.68</strain>
    </source>
</reference>
<evidence type="ECO:0000313" key="3">
    <source>
        <dbReference type="Proteomes" id="UP001302602"/>
    </source>
</evidence>
<evidence type="ECO:0000313" key="2">
    <source>
        <dbReference type="EMBL" id="KAK4120332.1"/>
    </source>
</evidence>